<dbReference type="EMBL" id="JBHTHM010000744">
    <property type="protein sequence ID" value="MFD0785259.1"/>
    <property type="molecule type" value="Genomic_DNA"/>
</dbReference>
<reference evidence="2" key="1">
    <citation type="journal article" date="2019" name="Int. J. Syst. Evol. Microbiol.">
        <title>The Global Catalogue of Microorganisms (GCM) 10K type strain sequencing project: providing services to taxonomists for standard genome sequencing and annotation.</title>
        <authorList>
            <consortium name="The Broad Institute Genomics Platform"/>
            <consortium name="The Broad Institute Genome Sequencing Center for Infectious Disease"/>
            <person name="Wu L."/>
            <person name="Ma J."/>
        </authorList>
    </citation>
    <scope>NUCLEOTIDE SEQUENCE [LARGE SCALE GENOMIC DNA]</scope>
    <source>
        <strain evidence="2">JCM 32148</strain>
    </source>
</reference>
<organism evidence="1 2">
    <name type="scientific">Micromonospora azadirachtae</name>
    <dbReference type="NCBI Taxonomy" id="1970735"/>
    <lineage>
        <taxon>Bacteria</taxon>
        <taxon>Bacillati</taxon>
        <taxon>Actinomycetota</taxon>
        <taxon>Actinomycetes</taxon>
        <taxon>Micromonosporales</taxon>
        <taxon>Micromonosporaceae</taxon>
        <taxon>Micromonospora</taxon>
    </lineage>
</organism>
<proteinExistence type="predicted"/>
<dbReference type="Proteomes" id="UP001597053">
    <property type="component" value="Unassembled WGS sequence"/>
</dbReference>
<gene>
    <name evidence="1" type="ORF">ACFQZ8_15235</name>
</gene>
<feature type="non-terminal residue" evidence="1">
    <location>
        <position position="51"/>
    </location>
</feature>
<name>A0ABW3A3I9_9ACTN</name>
<evidence type="ECO:0000313" key="2">
    <source>
        <dbReference type="Proteomes" id="UP001597053"/>
    </source>
</evidence>
<sequence>MTTQASAPPTTKSQALRSYDVADFPALTGLEEEWRFTPLKRLRGLVGQAQA</sequence>
<comment type="caution">
    <text evidence="1">The sequence shown here is derived from an EMBL/GenBank/DDBJ whole genome shotgun (WGS) entry which is preliminary data.</text>
</comment>
<accession>A0ABW3A3I9</accession>
<keyword evidence="2" id="KW-1185">Reference proteome</keyword>
<evidence type="ECO:0000313" key="1">
    <source>
        <dbReference type="EMBL" id="MFD0785259.1"/>
    </source>
</evidence>
<protein>
    <submittedName>
        <fullName evidence="1">Fe-S cluster assembly protein SufD</fullName>
    </submittedName>
</protein>